<accession>A0A9X1NZI5</accession>
<protein>
    <submittedName>
        <fullName evidence="2">Uncharacterized protein</fullName>
    </submittedName>
</protein>
<evidence type="ECO:0000313" key="3">
    <source>
        <dbReference type="Proteomes" id="UP001139035"/>
    </source>
</evidence>
<gene>
    <name evidence="2" type="ORF">LZD57_03365</name>
</gene>
<sequence length="93" mass="11204">MSRLGRPPLEGLKRQLRNRRDHASQSRSDQGPNAARDSFVRETYTLERGEARQKAREWFERFPKAAYWTQVESWRQLPDRRIEFTMRRLPTAD</sequence>
<dbReference type="EMBL" id="JAJUWU010000003">
    <property type="protein sequence ID" value="MCE7027019.1"/>
    <property type="molecule type" value="Genomic_DNA"/>
</dbReference>
<keyword evidence="3" id="KW-1185">Reference proteome</keyword>
<dbReference type="Proteomes" id="UP001139035">
    <property type="component" value="Unassembled WGS sequence"/>
</dbReference>
<proteinExistence type="predicted"/>
<evidence type="ECO:0000256" key="1">
    <source>
        <dbReference type="SAM" id="MobiDB-lite"/>
    </source>
</evidence>
<name>A0A9X1NZI5_9HYPH</name>
<dbReference type="AlphaFoldDB" id="A0A9X1NZI5"/>
<comment type="caution">
    <text evidence="2">The sequence shown here is derived from an EMBL/GenBank/DDBJ whole genome shotgun (WGS) entry which is preliminary data.</text>
</comment>
<reference evidence="2" key="1">
    <citation type="submission" date="2022-01" db="EMBL/GenBank/DDBJ databases">
        <title>Jiella avicenniae sp. nov., a novel endophytic bacterium isolated from bark of Avicennia marina.</title>
        <authorList>
            <person name="Tuo L."/>
        </authorList>
    </citation>
    <scope>NUCLEOTIDE SEQUENCE</scope>
    <source>
        <strain evidence="2">CBK1P-4</strain>
    </source>
</reference>
<feature type="region of interest" description="Disordered" evidence="1">
    <location>
        <begin position="1"/>
        <end position="41"/>
    </location>
</feature>
<evidence type="ECO:0000313" key="2">
    <source>
        <dbReference type="EMBL" id="MCE7027019.1"/>
    </source>
</evidence>
<dbReference type="RefSeq" id="WP_233717708.1">
    <property type="nucleotide sequence ID" value="NZ_JAJUWU010000003.1"/>
</dbReference>
<organism evidence="2 3">
    <name type="scientific">Jiella avicenniae</name>
    <dbReference type="NCBI Taxonomy" id="2907202"/>
    <lineage>
        <taxon>Bacteria</taxon>
        <taxon>Pseudomonadati</taxon>
        <taxon>Pseudomonadota</taxon>
        <taxon>Alphaproteobacteria</taxon>
        <taxon>Hyphomicrobiales</taxon>
        <taxon>Aurantimonadaceae</taxon>
        <taxon>Jiella</taxon>
    </lineage>
</organism>